<dbReference type="PANTHER" id="PTHR34846">
    <property type="entry name" value="4-CARBOXYMUCONOLACTONE DECARBOXYLASE FAMILY PROTEIN (AFU_ORTHOLOGUE AFUA_6G11590)"/>
    <property type="match status" value="1"/>
</dbReference>
<protein>
    <submittedName>
        <fullName evidence="2">Carboxymuconolactone decarboxylase</fullName>
    </submittedName>
</protein>
<evidence type="ECO:0000313" key="3">
    <source>
        <dbReference type="Proteomes" id="UP000179769"/>
    </source>
</evidence>
<dbReference type="Gene3D" id="1.20.1290.10">
    <property type="entry name" value="AhpD-like"/>
    <property type="match status" value="1"/>
</dbReference>
<dbReference type="PANTHER" id="PTHR34846:SF5">
    <property type="entry name" value="CARBOXYMUCONOLACTONE DECARBOXYLASE-LIKE DOMAIN-CONTAINING PROTEIN"/>
    <property type="match status" value="1"/>
</dbReference>
<proteinExistence type="predicted"/>
<gene>
    <name evidence="2" type="ORF">BBK14_29255</name>
</gene>
<dbReference type="InterPro" id="IPR029032">
    <property type="entry name" value="AhpD-like"/>
</dbReference>
<dbReference type="Proteomes" id="UP000179769">
    <property type="component" value="Unassembled WGS sequence"/>
</dbReference>
<dbReference type="SUPFAM" id="SSF69118">
    <property type="entry name" value="AhpD-like"/>
    <property type="match status" value="1"/>
</dbReference>
<organism evidence="2 3">
    <name type="scientific">Parafrankia soli</name>
    <dbReference type="NCBI Taxonomy" id="2599596"/>
    <lineage>
        <taxon>Bacteria</taxon>
        <taxon>Bacillati</taxon>
        <taxon>Actinomycetota</taxon>
        <taxon>Actinomycetes</taxon>
        <taxon>Frankiales</taxon>
        <taxon>Frankiaceae</taxon>
        <taxon>Parafrankia</taxon>
    </lineage>
</organism>
<name>A0A1S1PE69_9ACTN</name>
<dbReference type="InterPro" id="IPR003779">
    <property type="entry name" value="CMD-like"/>
</dbReference>
<evidence type="ECO:0000259" key="1">
    <source>
        <dbReference type="Pfam" id="PF02627"/>
    </source>
</evidence>
<keyword evidence="3" id="KW-1185">Reference proteome</keyword>
<feature type="domain" description="Carboxymuconolactone decarboxylase-like" evidence="1">
    <location>
        <begin position="50"/>
        <end position="133"/>
    </location>
</feature>
<accession>A0A1S1PE69</accession>
<dbReference type="RefSeq" id="WP_071067160.1">
    <property type="nucleotide sequence ID" value="NZ_MAXA01000281.1"/>
</dbReference>
<dbReference type="Pfam" id="PF02627">
    <property type="entry name" value="CMD"/>
    <property type="match status" value="1"/>
</dbReference>
<dbReference type="GO" id="GO:0051920">
    <property type="term" value="F:peroxiredoxin activity"/>
    <property type="evidence" value="ECO:0007669"/>
    <property type="project" value="InterPro"/>
</dbReference>
<sequence>MSRLTPLPRDEWPADLTTFIADFRATVIGDTGSAGGQSGANLLGTLARYPALTIAFLRFNGHALYGTSLTARQRELIVLRVASLRQADYEWAQHVVLAEAAGLRDDEIARVTEGPDAVGWAPLESALLRAADELIADGSVGDQTWKTLSSELDEHQLMDIVFTVGTYEMVAFALRSFGVEAEDDLLPYLRRGR</sequence>
<evidence type="ECO:0000313" key="2">
    <source>
        <dbReference type="EMBL" id="OHV19571.1"/>
    </source>
</evidence>
<reference evidence="3" key="1">
    <citation type="submission" date="2016-07" db="EMBL/GenBank/DDBJ databases">
        <title>Frankia sp. NRRL B-16219 Genome sequencing.</title>
        <authorList>
            <person name="Ghodhbane-Gtari F."/>
            <person name="Swanson E."/>
            <person name="Gueddou A."/>
            <person name="Louati M."/>
            <person name="Nouioui I."/>
            <person name="Hezbri K."/>
            <person name="Abebe-Akele F."/>
            <person name="Simpson S."/>
            <person name="Morris K."/>
            <person name="Thomas K."/>
            <person name="Gtari M."/>
            <person name="Tisa L.S."/>
        </authorList>
    </citation>
    <scope>NUCLEOTIDE SEQUENCE [LARGE SCALE GENOMIC DNA]</scope>
    <source>
        <strain evidence="3">NRRL B-16219</strain>
    </source>
</reference>
<dbReference type="EMBL" id="MAXA01000281">
    <property type="protein sequence ID" value="OHV19571.1"/>
    <property type="molecule type" value="Genomic_DNA"/>
</dbReference>
<dbReference type="OrthoDB" id="4704294at2"/>
<comment type="caution">
    <text evidence="2">The sequence shown here is derived from an EMBL/GenBank/DDBJ whole genome shotgun (WGS) entry which is preliminary data.</text>
</comment>
<dbReference type="AlphaFoldDB" id="A0A1S1PE69"/>